<reference evidence="1" key="1">
    <citation type="journal article" date="2023" name="Front. Mar. Sci.">
        <title>Tracing the invertebrate herpesviruses in the global sequence datasets.</title>
        <authorList>
            <person name="Rosani U."/>
            <person name="Gaia M."/>
            <person name="Delmont T.O."/>
            <person name="Krupovic M."/>
        </authorList>
    </citation>
    <scope>NUCLEOTIDE SEQUENCE</scope>
    <source>
        <strain evidence="1">MalacoHV4/Med/2018 155</strain>
    </source>
</reference>
<organism evidence="1">
    <name type="scientific">Malaco herpesvirus 4</name>
    <dbReference type="NCBI Taxonomy" id="3031800"/>
    <lineage>
        <taxon>Viruses</taxon>
        <taxon>Duplodnaviria</taxon>
        <taxon>Heunggongvirae</taxon>
        <taxon>Peploviricota</taxon>
        <taxon>Herviviricetes</taxon>
        <taxon>Herpesvirales</taxon>
        <taxon>Malacoherpesviridae</taxon>
    </lineage>
</organism>
<evidence type="ECO:0000313" key="1">
    <source>
        <dbReference type="EMBL" id="DBA11669.1"/>
    </source>
</evidence>
<dbReference type="EMBL" id="BK063080">
    <property type="protein sequence ID" value="DBA11669.1"/>
    <property type="molecule type" value="Genomic_DNA"/>
</dbReference>
<protein>
    <submittedName>
        <fullName evidence="1">ORF55</fullName>
    </submittedName>
</protein>
<reference evidence="1" key="2">
    <citation type="submission" date="2023-01" db="EMBL/GenBank/DDBJ databases">
        <authorList>
            <person name="Rosani U."/>
            <person name="Delmont T.O."/>
            <person name="Gaia M."/>
            <person name="Krupovic M."/>
        </authorList>
    </citation>
    <scope>NUCLEOTIDE SEQUENCE</scope>
    <source>
        <strain evidence="1">MalacoHV4/Med/2018 155</strain>
    </source>
</reference>
<name>A0AA48P7P4_9VIRU</name>
<proteinExistence type="predicted"/>
<accession>A0AA48P7P4</accession>
<sequence length="194" mass="20978">MELTTSSGFLIPPFVMWSAATRSTRNLSSMLSSLFSSASFWAIPKTLSSIPTFSPKAMRPGSFIILRRTSIGNFASVLNKIPSSLFNSSSRLVLLSVMSLVVFVGFPSFSPQPEFLLSDIGSCTILFTTIVVCCMLNNTCSVCTRCANAYCISPRIISFTRDEGLKKTSVVVARALLCPSSPSSSSWSLSLQLL</sequence>